<evidence type="ECO:0008006" key="7">
    <source>
        <dbReference type="Google" id="ProtNLM"/>
    </source>
</evidence>
<dbReference type="Gene3D" id="1.25.40.10">
    <property type="entry name" value="Tetratricopeptide repeat domain"/>
    <property type="match status" value="1"/>
</dbReference>
<dbReference type="AlphaFoldDB" id="A0A917CZA0"/>
<organism evidence="5 6">
    <name type="scientific">Marinicella pacifica</name>
    <dbReference type="NCBI Taxonomy" id="1171543"/>
    <lineage>
        <taxon>Bacteria</taxon>
        <taxon>Pseudomonadati</taxon>
        <taxon>Pseudomonadota</taxon>
        <taxon>Gammaproteobacteria</taxon>
        <taxon>Lysobacterales</taxon>
        <taxon>Marinicellaceae</taxon>
        <taxon>Marinicella</taxon>
    </lineage>
</organism>
<feature type="transmembrane region" description="Helical" evidence="4">
    <location>
        <begin position="123"/>
        <end position="144"/>
    </location>
</feature>
<feature type="repeat" description="TPR" evidence="3">
    <location>
        <begin position="540"/>
        <end position="573"/>
    </location>
</feature>
<evidence type="ECO:0000313" key="6">
    <source>
        <dbReference type="Proteomes" id="UP000605253"/>
    </source>
</evidence>
<dbReference type="InterPro" id="IPR011990">
    <property type="entry name" value="TPR-like_helical_dom_sf"/>
</dbReference>
<feature type="transmembrane region" description="Helical" evidence="4">
    <location>
        <begin position="384"/>
        <end position="402"/>
    </location>
</feature>
<proteinExistence type="predicted"/>
<dbReference type="EMBL" id="BMEO01000018">
    <property type="protein sequence ID" value="GGG02690.1"/>
    <property type="molecule type" value="Genomic_DNA"/>
</dbReference>
<keyword evidence="2 3" id="KW-0802">TPR repeat</keyword>
<dbReference type="PANTHER" id="PTHR44227">
    <property type="match status" value="1"/>
</dbReference>
<feature type="transmembrane region" description="Helical" evidence="4">
    <location>
        <begin position="358"/>
        <end position="377"/>
    </location>
</feature>
<keyword evidence="6" id="KW-1185">Reference proteome</keyword>
<keyword evidence="1" id="KW-0677">Repeat</keyword>
<evidence type="ECO:0000313" key="5">
    <source>
        <dbReference type="EMBL" id="GGG02690.1"/>
    </source>
</evidence>
<comment type="caution">
    <text evidence="5">The sequence shown here is derived from an EMBL/GenBank/DDBJ whole genome shotgun (WGS) entry which is preliminary data.</text>
</comment>
<dbReference type="PROSITE" id="PS50005">
    <property type="entry name" value="TPR"/>
    <property type="match status" value="1"/>
</dbReference>
<reference evidence="5" key="2">
    <citation type="submission" date="2020-09" db="EMBL/GenBank/DDBJ databases">
        <authorList>
            <person name="Sun Q."/>
            <person name="Zhou Y."/>
        </authorList>
    </citation>
    <scope>NUCLEOTIDE SEQUENCE</scope>
    <source>
        <strain evidence="5">CGMCC 1.12181</strain>
    </source>
</reference>
<sequence length="637" mass="74168">MMTKIKVLIVIVALVITTWFIYKPGFTGGFMFDDESNLNSLSIIADDLSLTRLQTYFGESKSGPLKRPISVFSFLIDAQNWPAGAYSFKRTNVILHVFNGFLLFTVLWVLFRQKGFKENKVLFIAGFATGFWLFHPFLVSTTLYVVQRMAMLPLTFMLVGIWFYLLGRKKYQIHEGTKGHVLLFSAVYVMTLLAMLSKENGIVFLWLIFLFEVFIIQWYLDYKSLNRHLSFWLLKLPAIAAIVLFLMQVPAFIADYDVRQFNMGQRLITETRAVGKYLFHWFIPDYFTEGVFTDGFKFSKNIFNPLTTVFSTVFVIALLSLAWIKRKQWVWFSFVVFFFFVAQILESTIVPLELYFEHRVYVGAIFIGVPISLGLYQAGQQSKIFLIIPVLICFILAGMTYMRSDIWGNNLQLHELTMEKFPESLRARMGTAGIYDSKGLVNEASQLVKDGFKYHDKLELTFNTLGINCVQGTLTLQQMDNAYNKIKKINLVKNDYWSFLNLIKLMFDHNCLSDNTYDAIFELADAFEQNPNPKIYQKQATAKFIKGQVYFKQGKYESSKDMYIESFEISQNDYEAMNTAIIQFINKDQYDYALEILDFAESLYFKDFKYKIDWLKLGDNFKGLKDLIKHKKNETKD</sequence>
<feature type="transmembrane region" description="Helical" evidence="4">
    <location>
        <begin position="232"/>
        <end position="253"/>
    </location>
</feature>
<protein>
    <recommendedName>
        <fullName evidence="7">Tetratricopeptide repeat protein</fullName>
    </recommendedName>
</protein>
<feature type="transmembrane region" description="Helical" evidence="4">
    <location>
        <begin position="202"/>
        <end position="220"/>
    </location>
</feature>
<feature type="transmembrane region" description="Helical" evidence="4">
    <location>
        <begin position="150"/>
        <end position="167"/>
    </location>
</feature>
<dbReference type="RefSeq" id="WP_188366088.1">
    <property type="nucleotide sequence ID" value="NZ_BAABJF010000023.1"/>
</dbReference>
<dbReference type="InterPro" id="IPR052346">
    <property type="entry name" value="O-mannosyl-transferase_TMTC"/>
</dbReference>
<evidence type="ECO:0000256" key="4">
    <source>
        <dbReference type="SAM" id="Phobius"/>
    </source>
</evidence>
<feature type="transmembrane region" description="Helical" evidence="4">
    <location>
        <begin position="331"/>
        <end position="352"/>
    </location>
</feature>
<evidence type="ECO:0000256" key="3">
    <source>
        <dbReference type="PROSITE-ProRule" id="PRU00339"/>
    </source>
</evidence>
<feature type="transmembrane region" description="Helical" evidence="4">
    <location>
        <begin position="7"/>
        <end position="22"/>
    </location>
</feature>
<keyword evidence="4" id="KW-1133">Transmembrane helix</keyword>
<dbReference type="PANTHER" id="PTHR44227:SF3">
    <property type="entry name" value="PROTEIN O-MANNOSYL-TRANSFERASE TMTC4"/>
    <property type="match status" value="1"/>
</dbReference>
<reference evidence="5" key="1">
    <citation type="journal article" date="2014" name="Int. J. Syst. Evol. Microbiol.">
        <title>Complete genome sequence of Corynebacterium casei LMG S-19264T (=DSM 44701T), isolated from a smear-ripened cheese.</title>
        <authorList>
            <consortium name="US DOE Joint Genome Institute (JGI-PGF)"/>
            <person name="Walter F."/>
            <person name="Albersmeier A."/>
            <person name="Kalinowski J."/>
            <person name="Ruckert C."/>
        </authorList>
    </citation>
    <scope>NUCLEOTIDE SEQUENCE</scope>
    <source>
        <strain evidence="5">CGMCC 1.12181</strain>
    </source>
</reference>
<keyword evidence="4" id="KW-0472">Membrane</keyword>
<feature type="transmembrane region" description="Helical" evidence="4">
    <location>
        <begin position="179"/>
        <end position="196"/>
    </location>
</feature>
<dbReference type="InterPro" id="IPR019734">
    <property type="entry name" value="TPR_rpt"/>
</dbReference>
<gene>
    <name evidence="5" type="ORF">GCM10011365_24840</name>
</gene>
<name>A0A917CZA0_9GAMM</name>
<keyword evidence="4" id="KW-0812">Transmembrane</keyword>
<feature type="transmembrane region" description="Helical" evidence="4">
    <location>
        <begin position="302"/>
        <end position="324"/>
    </location>
</feature>
<accession>A0A917CZA0</accession>
<evidence type="ECO:0000256" key="1">
    <source>
        <dbReference type="ARBA" id="ARBA00022737"/>
    </source>
</evidence>
<dbReference type="SUPFAM" id="SSF48452">
    <property type="entry name" value="TPR-like"/>
    <property type="match status" value="1"/>
</dbReference>
<dbReference type="Proteomes" id="UP000605253">
    <property type="component" value="Unassembled WGS sequence"/>
</dbReference>
<feature type="transmembrane region" description="Helical" evidence="4">
    <location>
        <begin position="93"/>
        <end position="111"/>
    </location>
</feature>
<evidence type="ECO:0000256" key="2">
    <source>
        <dbReference type="ARBA" id="ARBA00022803"/>
    </source>
</evidence>